<evidence type="ECO:0000256" key="2">
    <source>
        <dbReference type="ARBA" id="ARBA00006058"/>
    </source>
</evidence>
<name>W6UFB0_ECHGR</name>
<dbReference type="GO" id="GO:0016020">
    <property type="term" value="C:membrane"/>
    <property type="evidence" value="ECO:0007669"/>
    <property type="project" value="UniProtKB-SubCell"/>
</dbReference>
<evidence type="ECO:0000256" key="1">
    <source>
        <dbReference type="ARBA" id="ARBA00004141"/>
    </source>
</evidence>
<dbReference type="EMBL" id="APAU02000042">
    <property type="protein sequence ID" value="EUB59571.1"/>
    <property type="molecule type" value="Genomic_DNA"/>
</dbReference>
<feature type="compositionally biased region" description="Low complexity" evidence="8">
    <location>
        <begin position="790"/>
        <end position="803"/>
    </location>
</feature>
<dbReference type="OrthoDB" id="6274206at2759"/>
<protein>
    <submittedName>
        <fullName evidence="10">Uncharacterized protein</fullName>
    </submittedName>
</protein>
<keyword evidence="5 9" id="KW-0472">Membrane</keyword>
<proteinExistence type="inferred from homology"/>
<feature type="transmembrane region" description="Helical" evidence="9">
    <location>
        <begin position="1259"/>
        <end position="1284"/>
    </location>
</feature>
<evidence type="ECO:0000313" key="10">
    <source>
        <dbReference type="EMBL" id="EUB59571.1"/>
    </source>
</evidence>
<feature type="transmembrane region" description="Helical" evidence="9">
    <location>
        <begin position="1642"/>
        <end position="1669"/>
    </location>
</feature>
<feature type="transmembrane region" description="Helical" evidence="9">
    <location>
        <begin position="1322"/>
        <end position="1342"/>
    </location>
</feature>
<dbReference type="CTD" id="36341313"/>
<evidence type="ECO:0000256" key="4">
    <source>
        <dbReference type="ARBA" id="ARBA00022989"/>
    </source>
</evidence>
<feature type="transmembrane region" description="Helical" evidence="9">
    <location>
        <begin position="813"/>
        <end position="835"/>
    </location>
</feature>
<evidence type="ECO:0000256" key="5">
    <source>
        <dbReference type="ARBA" id="ARBA00023136"/>
    </source>
</evidence>
<evidence type="ECO:0000256" key="7">
    <source>
        <dbReference type="SAM" id="Coils"/>
    </source>
</evidence>
<evidence type="ECO:0000256" key="8">
    <source>
        <dbReference type="SAM" id="MobiDB-lite"/>
    </source>
</evidence>
<comment type="similarity">
    <text evidence="2">Belongs to the prominin family.</text>
</comment>
<keyword evidence="3 9" id="KW-0812">Transmembrane</keyword>
<evidence type="ECO:0000256" key="9">
    <source>
        <dbReference type="SAM" id="Phobius"/>
    </source>
</evidence>
<dbReference type="RefSeq" id="XP_024350767.1">
    <property type="nucleotide sequence ID" value="XM_024494847.1"/>
</dbReference>
<accession>W6UFB0</accession>
<feature type="transmembrane region" description="Helical" evidence="9">
    <location>
        <begin position="147"/>
        <end position="170"/>
    </location>
</feature>
<feature type="transmembrane region" description="Helical" evidence="9">
    <location>
        <begin position="91"/>
        <end position="119"/>
    </location>
</feature>
<comment type="caution">
    <text evidence="10">The sequence shown here is derived from an EMBL/GenBank/DDBJ whole genome shotgun (WGS) entry which is preliminary data.</text>
</comment>
<gene>
    <name evidence="10" type="ORF">EGR_05598</name>
</gene>
<dbReference type="KEGG" id="egl:EGR_05598"/>
<feature type="transmembrane region" description="Helical" evidence="9">
    <location>
        <begin position="430"/>
        <end position="451"/>
    </location>
</feature>
<dbReference type="GeneID" id="36341313"/>
<reference evidence="10 11" key="1">
    <citation type="journal article" date="2013" name="Nat. Genet.">
        <title>The genome of the hydatid tapeworm Echinococcus granulosus.</title>
        <authorList>
            <person name="Zheng H."/>
            <person name="Zhang W."/>
            <person name="Zhang L."/>
            <person name="Zhang Z."/>
            <person name="Li J."/>
            <person name="Lu G."/>
            <person name="Zhu Y."/>
            <person name="Wang Y."/>
            <person name="Huang Y."/>
            <person name="Liu J."/>
            <person name="Kang H."/>
            <person name="Chen J."/>
            <person name="Wang L."/>
            <person name="Chen A."/>
            <person name="Yu S."/>
            <person name="Gao Z."/>
            <person name="Jin L."/>
            <person name="Gu W."/>
            <person name="Wang Z."/>
            <person name="Zhao L."/>
            <person name="Shi B."/>
            <person name="Wen H."/>
            <person name="Lin R."/>
            <person name="Jones M.K."/>
            <person name="Brejova B."/>
            <person name="Vinar T."/>
            <person name="Zhao G."/>
            <person name="McManus D.P."/>
            <person name="Chen Z."/>
            <person name="Zhou Y."/>
            <person name="Wang S."/>
        </authorList>
    </citation>
    <scope>NUCLEOTIDE SEQUENCE [LARGE SCALE GENOMIC DNA]</scope>
</reference>
<keyword evidence="11" id="KW-1185">Reference proteome</keyword>
<feature type="compositionally biased region" description="Acidic residues" evidence="8">
    <location>
        <begin position="770"/>
        <end position="789"/>
    </location>
</feature>
<dbReference type="PANTHER" id="PTHR22730:SF1">
    <property type="entry name" value="PROMININ-LIKE PROTEIN"/>
    <property type="match status" value="1"/>
</dbReference>
<keyword evidence="6" id="KW-0325">Glycoprotein</keyword>
<feature type="transmembrane region" description="Helical" evidence="9">
    <location>
        <begin position="915"/>
        <end position="936"/>
    </location>
</feature>
<keyword evidence="7" id="KW-0175">Coiled coil</keyword>
<comment type="subcellular location">
    <subcellularLocation>
        <location evidence="1">Membrane</location>
        <topology evidence="1">Multi-pass membrane protein</topology>
    </subcellularLocation>
</comment>
<feature type="coiled-coil region" evidence="7">
    <location>
        <begin position="340"/>
        <end position="367"/>
    </location>
</feature>
<feature type="transmembrane region" description="Helical" evidence="9">
    <location>
        <begin position="471"/>
        <end position="492"/>
    </location>
</feature>
<evidence type="ECO:0000256" key="6">
    <source>
        <dbReference type="ARBA" id="ARBA00023180"/>
    </source>
</evidence>
<evidence type="ECO:0000313" key="11">
    <source>
        <dbReference type="Proteomes" id="UP000019149"/>
    </source>
</evidence>
<dbReference type="InterPro" id="IPR008795">
    <property type="entry name" value="Prominin"/>
</dbReference>
<evidence type="ECO:0000256" key="3">
    <source>
        <dbReference type="ARBA" id="ARBA00022692"/>
    </source>
</evidence>
<dbReference type="Proteomes" id="UP000019149">
    <property type="component" value="Unassembled WGS sequence"/>
</dbReference>
<organism evidence="10 11">
    <name type="scientific">Echinococcus granulosus</name>
    <name type="common">Hydatid tapeworm</name>
    <dbReference type="NCBI Taxonomy" id="6210"/>
    <lineage>
        <taxon>Eukaryota</taxon>
        <taxon>Metazoa</taxon>
        <taxon>Spiralia</taxon>
        <taxon>Lophotrochozoa</taxon>
        <taxon>Platyhelminthes</taxon>
        <taxon>Cestoda</taxon>
        <taxon>Eucestoda</taxon>
        <taxon>Cyclophyllidea</taxon>
        <taxon>Taeniidae</taxon>
        <taxon>Echinococcus</taxon>
        <taxon>Echinococcus granulosus group</taxon>
    </lineage>
</organism>
<feature type="transmembrane region" description="Helical" evidence="9">
    <location>
        <begin position="969"/>
        <end position="997"/>
    </location>
</feature>
<dbReference type="PANTHER" id="PTHR22730">
    <property type="entry name" value="PROMININ PROM PROTEIN"/>
    <property type="match status" value="1"/>
</dbReference>
<feature type="region of interest" description="Disordered" evidence="8">
    <location>
        <begin position="770"/>
        <end position="809"/>
    </location>
</feature>
<sequence length="1685" mass="184636">MATVAAVMEWVVRVENGGLLNALFVNSPTNSQDPQFTLAEGGGPNALDFLINMLRSEPLSLPILEAMPESHGGGVAGVNNANAHPNREPEILWITTGLLGTIVILIIVLQIINCCCCCCGRRNRHLNRVQMVAVDTDFEHKNLVCRIIYITLLVIALLFVTASVILLAIYSSSTGLIVSYLEAHPQTSTPNPTPLPDGLQATVKHLSIFIESGIKSGQKLTNKSLDSFVRQTNKNISLGLHGVISNLLDYLKASGVVEKGKSNLDAIKNCSANADSSSSMMKNFQTHITDVKNRVAKTKSMYQKEFDKIKLCDGTCEDLKKRVEQLQSPFDPEKLTDGVLDTLARELDTIHNDLAKQQEKLQTAINDTQGSADQIMASLEKELNLQQILSTVDELWPRAETQSQELVQNIRNAIEPITTQVSQGAELARITLYSIGGFFIFMVLIAILISVRLLYRGVRDRLYGDPDDVSVVFFVPVLLIFGILVGALLFLLTTISGEGCIYLSRESAVNKTDFVMNSLVAEQWGSILGDTGGNGDSLLNASPPRNVLTALMKTCDYAEDQAIVGLLSAMKYENLVDVQKLVNSQKVQDGISSGRVFFLQNAKLREFIQYRHCQTNQRIAKCDDFHVGARPQIEHLHAGINVVNDDKKEFRSPFNGLIEALKATTSQASNESALESEVGSQYDRVVMELTSFMEKDGSELFAQLTQELLPCREAHEAYSAVTGATCGGVNLLLGFVYVLALNVLFLVFLYFALFNLAFFQGVLIDMSAEEEEEEDSSSDDDDESEESDESTSSSSVSVSSESATSDEEDDRRIASVMGLQFSLIATVAAVMTWVIRTENGGLLNVLFRIVATPLGQDPQFSLISKLDEPVVGYFKNMLLFKPVPLPILQAMPESLGGGQAGVDSAHANPNRGPNIFWITVATFLLAIVLIVLIQVINSCCCCYKKKDHHGSMNALQMAALRSDFRNKQLIFRIVYTVLLILALVFLAVSIILLIVYFSSAGLVVSYLETNPQPPTNHTPISLPDGLRATISHASSFVSNGIANGRTLTKRVLNEFIQQTDDKIYAEVLDTIERLLGYLGVRNALKKGEKTVEAMKTFSSYVNSVYGDIASLHNATVSLDKELTDVRVSYAEAFGKVSNCNAWEECQKLNATVAKFKSPVSLNAVNTTVIKTFGEGLNRTIGNLSRPLEEVRETITKLQNSTKEILDTLKTQLNLAQILDQIEPFWNDAQSQSEKLLKELNDMIRSVETQVPKYVKYIRIGFYVVGGVFAAMMVIATLIATRLVYRAVRDRLFADPNTVSIGSTNSKWDNVVCSKSSVCCCSVLFIPILLMFAAIIAVLLFALTTISSEGCMYVVRESAVNKSDFVVNSLVAEQWKSLIGDAVGGTADFLNTSPPRNILLALTRTCNRESSEHVVGLLSAVGYQSLISVSKLVNRPEVIQGIQQGREAVLKQIGSLNISGNLPSEAEIEEIQKKLNETITNLTLNELINTTNPDYMNTSSFEILLKKMEQFAALSNITNATFEKPNAALSRAIETMVGIKSQMANTRKSLQTLNAQKPNILGPLHEAINSLKLSRDAAESAKLTKEVGVQYDRLAKNLADYMKVDGGRRFEGLTASLFPCAEAHAAYSAAMGVTCGEAGGVSLLLGLSYVLALNVLFLTFLYFALFNLAFFQALQVHMLSDISGEE</sequence>
<feature type="transmembrane region" description="Helical" evidence="9">
    <location>
        <begin position="731"/>
        <end position="758"/>
    </location>
</feature>
<keyword evidence="4 9" id="KW-1133">Transmembrane helix</keyword>